<name>A0A6F8PNB6_9GAMM</name>
<gene>
    <name evidence="1" type="ORF">THMIRHAT_12800</name>
</gene>
<evidence type="ECO:0000313" key="1">
    <source>
        <dbReference type="EMBL" id="BBP43534.1"/>
    </source>
</evidence>
<organism evidence="1 2">
    <name type="scientific">Thiosulfativibrio zosterae</name>
    <dbReference type="NCBI Taxonomy" id="2675053"/>
    <lineage>
        <taxon>Bacteria</taxon>
        <taxon>Pseudomonadati</taxon>
        <taxon>Pseudomonadota</taxon>
        <taxon>Gammaproteobacteria</taxon>
        <taxon>Thiotrichales</taxon>
        <taxon>Piscirickettsiaceae</taxon>
        <taxon>Thiosulfativibrio</taxon>
    </lineage>
</organism>
<dbReference type="Pfam" id="PF19924">
    <property type="entry name" value="DUF6387"/>
    <property type="match status" value="1"/>
</dbReference>
<protein>
    <submittedName>
        <fullName evidence="1">Uncharacterized protein</fullName>
    </submittedName>
</protein>
<dbReference type="EMBL" id="AP021888">
    <property type="protein sequence ID" value="BBP43534.1"/>
    <property type="molecule type" value="Genomic_DNA"/>
</dbReference>
<dbReference type="Proteomes" id="UP000501466">
    <property type="component" value="Chromosome"/>
</dbReference>
<sequence length="304" mass="35229">MLIIWLDNDMTYENKKIRQPPKSFSAKKYDLFGIELDRLAKLIWVRRTLFELVSTDLARSKEAINELIDNPLSIPPSLIQVPKYILEIGALDMGNVKNDLENESYIEVDVRSVKESNLTIELHSLDEWFANPNEIYNDPHLEIEASFFSIQHNPYECFVNEVNGEKFSPEDFYLIKRNELDTPLPVDLVNITIDVTASDQQIFSELKLIIDRKRQANNLVVYGEAKKKLIKMSDVINYSLLAYLDLKLYEAVNKPKRFARKTLVHYAELGKDRNESGYTNTIEPLLNIIMSIDLSKPPSFILKR</sequence>
<keyword evidence="2" id="KW-1185">Reference proteome</keyword>
<dbReference type="AlphaFoldDB" id="A0A6F8PNB6"/>
<accession>A0A6F8PNB6</accession>
<evidence type="ECO:0000313" key="2">
    <source>
        <dbReference type="Proteomes" id="UP000501466"/>
    </source>
</evidence>
<dbReference type="InterPro" id="IPR045664">
    <property type="entry name" value="DUF6387"/>
</dbReference>
<proteinExistence type="predicted"/>
<dbReference type="KEGG" id="tzo:THMIRHAT_12800"/>
<reference evidence="2" key="1">
    <citation type="submission" date="2019-11" db="EMBL/GenBank/DDBJ databases">
        <title>Isolation and characterization of two novel species in the genus Thiomicrorhabdus.</title>
        <authorList>
            <person name="Mochizuki J."/>
            <person name="Kojima H."/>
            <person name="Fukui M."/>
        </authorList>
    </citation>
    <scope>NUCLEOTIDE SEQUENCE [LARGE SCALE GENOMIC DNA]</scope>
    <source>
        <strain evidence="2">AkT22</strain>
    </source>
</reference>